<dbReference type="Proteomes" id="UP000640930">
    <property type="component" value="Unassembled WGS sequence"/>
</dbReference>
<reference evidence="3 4" key="1">
    <citation type="submission" date="2020-08" db="EMBL/GenBank/DDBJ databases">
        <title>A Genomic Blueprint of the Chicken Gut Microbiome.</title>
        <authorList>
            <person name="Gilroy R."/>
            <person name="Ravi A."/>
            <person name="Getino M."/>
            <person name="Pursley I."/>
            <person name="Horton D.L."/>
            <person name="Alikhan N.-F."/>
            <person name="Baker D."/>
            <person name="Gharbi K."/>
            <person name="Hall N."/>
            <person name="Watson M."/>
            <person name="Adriaenssens E.M."/>
            <person name="Foster-Nyarko E."/>
            <person name="Jarju S."/>
            <person name="Secka A."/>
            <person name="Antonio M."/>
            <person name="Oren A."/>
            <person name="Chaudhuri R."/>
            <person name="La Ragione R.M."/>
            <person name="Hildebrand F."/>
            <person name="Pallen M.J."/>
        </authorList>
    </citation>
    <scope>NUCLEOTIDE SEQUENCE [LARGE SCALE GENOMIC DNA]</scope>
    <source>
        <strain evidence="3 4">Re31</strain>
    </source>
</reference>
<evidence type="ECO:0000259" key="2">
    <source>
        <dbReference type="Pfam" id="PF04073"/>
    </source>
</evidence>
<dbReference type="EMBL" id="JACSQA010000019">
    <property type="protein sequence ID" value="MBD8027517.1"/>
    <property type="molecule type" value="Genomic_DNA"/>
</dbReference>
<protein>
    <submittedName>
        <fullName evidence="3">Prolyl-tRNA synthetase associated domain-containing protein</fullName>
    </submittedName>
</protein>
<name>A0ABR8XE74_9BACL</name>
<accession>A0ABR8XE74</accession>
<dbReference type="Gene3D" id="3.90.960.10">
    <property type="entry name" value="YbaK/aminoacyl-tRNA synthetase-associated domain"/>
    <property type="match status" value="1"/>
</dbReference>
<evidence type="ECO:0000313" key="3">
    <source>
        <dbReference type="EMBL" id="MBD8027517.1"/>
    </source>
</evidence>
<gene>
    <name evidence="3" type="ORF">H9636_12720</name>
</gene>
<dbReference type="SUPFAM" id="SSF55826">
    <property type="entry name" value="YbaK/ProRS associated domain"/>
    <property type="match status" value="1"/>
</dbReference>
<comment type="caution">
    <text evidence="3">The sequence shown here is derived from an EMBL/GenBank/DDBJ whole genome shotgun (WGS) entry which is preliminary data.</text>
</comment>
<organism evidence="3 4">
    <name type="scientific">Ureibacillus galli</name>
    <dbReference type="NCBI Taxonomy" id="2762222"/>
    <lineage>
        <taxon>Bacteria</taxon>
        <taxon>Bacillati</taxon>
        <taxon>Bacillota</taxon>
        <taxon>Bacilli</taxon>
        <taxon>Bacillales</taxon>
        <taxon>Caryophanaceae</taxon>
        <taxon>Ureibacillus</taxon>
    </lineage>
</organism>
<proteinExistence type="inferred from homology"/>
<dbReference type="PANTHER" id="PTHR31423:SF3">
    <property type="entry name" value="PROLYL-TRNA SYNTHETASE ASSOCIATED DOMAIN-CONTAINING PROTEIN 1-RELATED"/>
    <property type="match status" value="1"/>
</dbReference>
<comment type="similarity">
    <text evidence="1">Belongs to the PRORSD1 family.</text>
</comment>
<feature type="domain" description="YbaK/aminoacyl-tRNA synthetase-associated" evidence="2">
    <location>
        <begin position="44"/>
        <end position="160"/>
    </location>
</feature>
<evidence type="ECO:0000313" key="4">
    <source>
        <dbReference type="Proteomes" id="UP000640930"/>
    </source>
</evidence>
<dbReference type="InterPro" id="IPR040285">
    <property type="entry name" value="ProX/PRXD1"/>
</dbReference>
<dbReference type="InterPro" id="IPR036754">
    <property type="entry name" value="YbaK/aa-tRNA-synt-asso_dom_sf"/>
</dbReference>
<dbReference type="PANTHER" id="PTHR31423">
    <property type="entry name" value="YBAK DOMAIN-CONTAINING PROTEIN"/>
    <property type="match status" value="1"/>
</dbReference>
<keyword evidence="4" id="KW-1185">Reference proteome</keyword>
<dbReference type="InterPro" id="IPR007214">
    <property type="entry name" value="YbaK/aa-tRNA-synth-assoc-dom"/>
</dbReference>
<dbReference type="Pfam" id="PF04073">
    <property type="entry name" value="tRNA_edit"/>
    <property type="match status" value="1"/>
</dbReference>
<sequence>MFYVSDIKEKAPNSYKTPLQEMVYETLTKLEISFERVETDEAISMEDCIEINKKLNMNMVKTLFLCNSQKNKFYLFVTTAEKPFKSKDFSKVLNISRVSFAPQELMQNILGVKIGAATVFGVLNDKENLVEIVLDQDVLLEEWYGCSDGTTTGYMKVKTEWIVTKFLPYTKHMPNVIKI</sequence>
<evidence type="ECO:0000256" key="1">
    <source>
        <dbReference type="ARBA" id="ARBA00010201"/>
    </source>
</evidence>